<dbReference type="InterPro" id="IPR020573">
    <property type="entry name" value="UDP_GlcNAc_AcTrfase_non-rep"/>
</dbReference>
<dbReference type="NCBIfam" id="TIGR01853">
    <property type="entry name" value="lipid_A_lpxD"/>
    <property type="match status" value="1"/>
</dbReference>
<sequence length="342" mass="35333">MPDPVFFKSEGPFSLGELAQLPGIELDPDADPNTMIMDVKPLDLAGEGDLTFLSNPKYGQAFLETNATACVAPEKARGTHPKGMSLLISQDPYKAYAHIATKFYPPVPGSGKVDSTAIISPSAKLGVNVSVGPYSIIEENVEIGDNGVIGPLCHLGKNIKVGNDCRLGTGAVLSHCFLGDNVSIYNGVKIGQDGFGFAPDAVGHVKVPQLGRVIIGSSVEIGANSTIDRGAGPDTVIGDNTWIDNLVQIGHNVVIGKGCILVAQVGIAGSSKIGDYVIFGGQAGMAGHATVGTGAKISARAGVTTDVPAGEVFAGFPARPIKQFFRQLATLNKLSKGKGAKK</sequence>
<keyword evidence="3 7" id="KW-0808">Transferase</keyword>
<dbReference type="RefSeq" id="WP_251932366.1">
    <property type="nucleotide sequence ID" value="NZ_CP098747.1"/>
</dbReference>
<reference evidence="9" key="1">
    <citation type="submission" date="2022-06" db="EMBL/GenBank/DDBJ databases">
        <title>Sneathiella actinostolidae sp. nov., isolated from a sea anemonein the Western Pacific Ocean.</title>
        <authorList>
            <person name="Wei M.J."/>
        </authorList>
    </citation>
    <scope>NUCLEOTIDE SEQUENCE</scope>
    <source>
        <strain evidence="9">PHK-P5</strain>
    </source>
</reference>
<evidence type="ECO:0000256" key="3">
    <source>
        <dbReference type="ARBA" id="ARBA00022679"/>
    </source>
</evidence>
<dbReference type="Proteomes" id="UP001056291">
    <property type="component" value="Chromosome"/>
</dbReference>
<evidence type="ECO:0000256" key="5">
    <source>
        <dbReference type="ARBA" id="ARBA00023098"/>
    </source>
</evidence>
<dbReference type="GO" id="GO:0103118">
    <property type="term" value="F:UDP-3-O-[(3R)-3-hydroxyacyl]-glucosamine N-acyltransferase activity"/>
    <property type="evidence" value="ECO:0007669"/>
    <property type="project" value="UniProtKB-EC"/>
</dbReference>
<dbReference type="EMBL" id="CP098747">
    <property type="protein sequence ID" value="USG59610.1"/>
    <property type="molecule type" value="Genomic_DNA"/>
</dbReference>
<comment type="catalytic activity">
    <reaction evidence="7">
        <text>a UDP-3-O-[(3R)-3-hydroxyacyl]-alpha-D-glucosamine + a (3R)-hydroxyacyl-[ACP] = a UDP-2-N,3-O-bis[(3R)-3-hydroxyacyl]-alpha-D-glucosamine + holo-[ACP] + H(+)</text>
        <dbReference type="Rhea" id="RHEA:53836"/>
        <dbReference type="Rhea" id="RHEA-COMP:9685"/>
        <dbReference type="Rhea" id="RHEA-COMP:9945"/>
        <dbReference type="ChEBI" id="CHEBI:15378"/>
        <dbReference type="ChEBI" id="CHEBI:64479"/>
        <dbReference type="ChEBI" id="CHEBI:78827"/>
        <dbReference type="ChEBI" id="CHEBI:137740"/>
        <dbReference type="ChEBI" id="CHEBI:137748"/>
        <dbReference type="EC" id="2.3.1.191"/>
    </reaction>
</comment>
<keyword evidence="2 7" id="KW-0441">Lipid A biosynthesis</keyword>
<evidence type="ECO:0000313" key="10">
    <source>
        <dbReference type="Proteomes" id="UP001056291"/>
    </source>
</evidence>
<feature type="active site" description="Proton acceptor" evidence="7">
    <location>
        <position position="251"/>
    </location>
</feature>
<dbReference type="InterPro" id="IPR011004">
    <property type="entry name" value="Trimer_LpxA-like_sf"/>
</dbReference>
<comment type="pathway">
    <text evidence="7">Bacterial outer membrane biogenesis; LPS lipid A biosynthesis.</text>
</comment>
<dbReference type="Pfam" id="PF04613">
    <property type="entry name" value="LpxD"/>
    <property type="match status" value="1"/>
</dbReference>
<evidence type="ECO:0000256" key="2">
    <source>
        <dbReference type="ARBA" id="ARBA00022556"/>
    </source>
</evidence>
<keyword evidence="5 7" id="KW-0443">Lipid metabolism</keyword>
<evidence type="ECO:0000256" key="7">
    <source>
        <dbReference type="HAMAP-Rule" id="MF_00523"/>
    </source>
</evidence>
<dbReference type="CDD" id="cd03352">
    <property type="entry name" value="LbH_LpxD"/>
    <property type="match status" value="1"/>
</dbReference>
<evidence type="ECO:0000256" key="6">
    <source>
        <dbReference type="ARBA" id="ARBA00023315"/>
    </source>
</evidence>
<evidence type="ECO:0000313" key="9">
    <source>
        <dbReference type="EMBL" id="USG59610.1"/>
    </source>
</evidence>
<keyword evidence="10" id="KW-1185">Reference proteome</keyword>
<dbReference type="InterPro" id="IPR007691">
    <property type="entry name" value="LpxD"/>
</dbReference>
<dbReference type="Gene3D" id="2.160.10.10">
    <property type="entry name" value="Hexapeptide repeat proteins"/>
    <property type="match status" value="1"/>
</dbReference>
<keyword evidence="4 7" id="KW-0677">Repeat</keyword>
<organism evidence="9 10">
    <name type="scientific">Sneathiella marina</name>
    <dbReference type="NCBI Taxonomy" id="2950108"/>
    <lineage>
        <taxon>Bacteria</taxon>
        <taxon>Pseudomonadati</taxon>
        <taxon>Pseudomonadota</taxon>
        <taxon>Alphaproteobacteria</taxon>
        <taxon>Sneathiellales</taxon>
        <taxon>Sneathiellaceae</taxon>
        <taxon>Sneathiella</taxon>
    </lineage>
</organism>
<keyword evidence="1 7" id="KW-0444">Lipid biosynthesis</keyword>
<proteinExistence type="inferred from homology"/>
<dbReference type="NCBIfam" id="NF002060">
    <property type="entry name" value="PRK00892.1"/>
    <property type="match status" value="1"/>
</dbReference>
<dbReference type="Gene3D" id="3.40.1390.10">
    <property type="entry name" value="MurE/MurF, N-terminal domain"/>
    <property type="match status" value="1"/>
</dbReference>
<protein>
    <recommendedName>
        <fullName evidence="7">UDP-3-O-acylglucosamine N-acyltransferase</fullName>
        <ecNumber evidence="7">2.3.1.191</ecNumber>
    </recommendedName>
</protein>
<keyword evidence="6 7" id="KW-0012">Acyltransferase</keyword>
<evidence type="ECO:0000256" key="4">
    <source>
        <dbReference type="ARBA" id="ARBA00022737"/>
    </source>
</evidence>
<dbReference type="Pfam" id="PF00132">
    <property type="entry name" value="Hexapep"/>
    <property type="match status" value="1"/>
</dbReference>
<evidence type="ECO:0000256" key="1">
    <source>
        <dbReference type="ARBA" id="ARBA00022516"/>
    </source>
</evidence>
<dbReference type="HAMAP" id="MF_00523">
    <property type="entry name" value="LpxD"/>
    <property type="match status" value="1"/>
</dbReference>
<comment type="similarity">
    <text evidence="7">Belongs to the transferase hexapeptide repeat family. LpxD subfamily.</text>
</comment>
<dbReference type="PANTHER" id="PTHR43378">
    <property type="entry name" value="UDP-3-O-ACYLGLUCOSAMINE N-ACYLTRANSFERASE"/>
    <property type="match status" value="1"/>
</dbReference>
<dbReference type="PANTHER" id="PTHR43378:SF2">
    <property type="entry name" value="UDP-3-O-ACYLGLUCOSAMINE N-ACYLTRANSFERASE 1, MITOCHONDRIAL-RELATED"/>
    <property type="match status" value="1"/>
</dbReference>
<dbReference type="InterPro" id="IPR001451">
    <property type="entry name" value="Hexapep"/>
</dbReference>
<gene>
    <name evidence="7 9" type="primary">lpxD</name>
    <name evidence="9" type="ORF">NBZ79_10465</name>
</gene>
<dbReference type="EC" id="2.3.1.191" evidence="7"/>
<comment type="function">
    <text evidence="7">Catalyzes the N-acylation of UDP-3-O-acylglucosamine using 3-hydroxyacyl-ACP as the acyl donor. Is involved in the biosynthesis of lipid A, a phosphorylated glycolipid that anchors the lipopolysaccharide to the outer membrane of the cell.</text>
</comment>
<accession>A0ABY4VXP2</accession>
<feature type="domain" description="UDP-3-O-[3-hydroxymyristoyl] glucosamine N-acyltransferase non-repeat region" evidence="8">
    <location>
        <begin position="35"/>
        <end position="101"/>
    </location>
</feature>
<dbReference type="SUPFAM" id="SSF51161">
    <property type="entry name" value="Trimeric LpxA-like enzymes"/>
    <property type="match status" value="1"/>
</dbReference>
<comment type="subunit">
    <text evidence="7">Homotrimer.</text>
</comment>
<evidence type="ECO:0000259" key="8">
    <source>
        <dbReference type="Pfam" id="PF04613"/>
    </source>
</evidence>
<name>A0ABY4VXP2_9PROT</name>